<keyword evidence="2" id="KW-1185">Reference proteome</keyword>
<organism evidence="1 2">
    <name type="scientific">Gossypium tomentosum</name>
    <name type="common">Hawaiian cotton</name>
    <name type="synonym">Gossypium sandvicense</name>
    <dbReference type="NCBI Taxonomy" id="34277"/>
    <lineage>
        <taxon>Eukaryota</taxon>
        <taxon>Viridiplantae</taxon>
        <taxon>Streptophyta</taxon>
        <taxon>Embryophyta</taxon>
        <taxon>Tracheophyta</taxon>
        <taxon>Spermatophyta</taxon>
        <taxon>Magnoliopsida</taxon>
        <taxon>eudicotyledons</taxon>
        <taxon>Gunneridae</taxon>
        <taxon>Pentapetalae</taxon>
        <taxon>rosids</taxon>
        <taxon>malvids</taxon>
        <taxon>Malvales</taxon>
        <taxon>Malvaceae</taxon>
        <taxon>Malvoideae</taxon>
        <taxon>Gossypium</taxon>
    </lineage>
</organism>
<proteinExistence type="predicted"/>
<protein>
    <submittedName>
        <fullName evidence="1">Uncharacterized protein</fullName>
    </submittedName>
</protein>
<gene>
    <name evidence="1" type="ORF">ES332_A11G309600v1</name>
</gene>
<evidence type="ECO:0000313" key="2">
    <source>
        <dbReference type="Proteomes" id="UP000322667"/>
    </source>
</evidence>
<dbReference type="AlphaFoldDB" id="A0A5D2NG06"/>
<dbReference type="EMBL" id="CM017620">
    <property type="protein sequence ID" value="TYI03037.1"/>
    <property type="molecule type" value="Genomic_DNA"/>
</dbReference>
<name>A0A5D2NG06_GOSTO</name>
<reference evidence="1 2" key="1">
    <citation type="submission" date="2019-07" db="EMBL/GenBank/DDBJ databases">
        <title>WGS assembly of Gossypium tomentosum.</title>
        <authorList>
            <person name="Chen Z.J."/>
            <person name="Sreedasyam A."/>
            <person name="Ando A."/>
            <person name="Song Q."/>
            <person name="De L."/>
            <person name="Hulse-Kemp A."/>
            <person name="Ding M."/>
            <person name="Ye W."/>
            <person name="Kirkbride R."/>
            <person name="Jenkins J."/>
            <person name="Plott C."/>
            <person name="Lovell J."/>
            <person name="Lin Y.-M."/>
            <person name="Vaughn R."/>
            <person name="Liu B."/>
            <person name="Li W."/>
            <person name="Simpson S."/>
            <person name="Scheffler B."/>
            <person name="Saski C."/>
            <person name="Grover C."/>
            <person name="Hu G."/>
            <person name="Conover J."/>
            <person name="Carlson J."/>
            <person name="Shu S."/>
            <person name="Boston L."/>
            <person name="Williams M."/>
            <person name="Peterson D."/>
            <person name="Mcgee K."/>
            <person name="Jones D."/>
            <person name="Wendel J."/>
            <person name="Stelly D."/>
            <person name="Grimwood J."/>
            <person name="Schmutz J."/>
        </authorList>
    </citation>
    <scope>NUCLEOTIDE SEQUENCE [LARGE SCALE GENOMIC DNA]</scope>
    <source>
        <strain evidence="1">7179.01</strain>
    </source>
</reference>
<accession>A0A5D2NG06</accession>
<dbReference type="Proteomes" id="UP000322667">
    <property type="component" value="Chromosome A11"/>
</dbReference>
<evidence type="ECO:0000313" key="1">
    <source>
        <dbReference type="EMBL" id="TYI03037.1"/>
    </source>
</evidence>
<sequence>MFGRLEAFRYFTNCLNGKLCCAALLFRRRWKEDY</sequence>